<gene>
    <name evidence="8" type="ORF">HMPREF0322_05146</name>
</gene>
<keyword evidence="4 7" id="KW-0479">Metal-binding</keyword>
<dbReference type="GO" id="GO:0016788">
    <property type="term" value="F:hydrolase activity, acting on ester bonds"/>
    <property type="evidence" value="ECO:0007669"/>
    <property type="project" value="InterPro"/>
</dbReference>
<dbReference type="GO" id="GO:0008781">
    <property type="term" value="F:N-acylneuraminate cytidylyltransferase activity"/>
    <property type="evidence" value="ECO:0007669"/>
    <property type="project" value="TreeGrafter"/>
</dbReference>
<evidence type="ECO:0000256" key="1">
    <source>
        <dbReference type="ARBA" id="ARBA00001946"/>
    </source>
</evidence>
<feature type="binding site" evidence="7">
    <location>
        <position position="12"/>
    </location>
    <ligand>
        <name>substrate</name>
    </ligand>
</feature>
<dbReference type="InterPro" id="IPR010023">
    <property type="entry name" value="KdsC_fam"/>
</dbReference>
<dbReference type="AlphaFoldDB" id="G9XVW3"/>
<keyword evidence="5" id="KW-0378">Hydrolase</keyword>
<feature type="binding site" evidence="7">
    <location>
        <position position="10"/>
    </location>
    <ligand>
        <name>Mg(2+)</name>
        <dbReference type="ChEBI" id="CHEBI:18420"/>
    </ligand>
</feature>
<evidence type="ECO:0000256" key="4">
    <source>
        <dbReference type="ARBA" id="ARBA00022723"/>
    </source>
</evidence>
<comment type="similarity">
    <text evidence="2">Belongs to the KdsC family.</text>
</comment>
<dbReference type="RefSeq" id="WP_005817036.1">
    <property type="nucleotide sequence ID" value="NZ_JH414491.1"/>
</dbReference>
<dbReference type="SFLD" id="SFLDG01138">
    <property type="entry name" value="C1.6.2:_Deoxy-d-mannose-octulo"/>
    <property type="match status" value="1"/>
</dbReference>
<comment type="caution">
    <text evidence="8">The sequence shown here is derived from an EMBL/GenBank/DDBJ whole genome shotgun (WGS) entry which is preliminary data.</text>
</comment>
<evidence type="ECO:0000313" key="9">
    <source>
        <dbReference type="Proteomes" id="UP000004416"/>
    </source>
</evidence>
<dbReference type="PANTHER" id="PTHR21485">
    <property type="entry name" value="HAD SUPERFAMILY MEMBERS CMAS AND KDSC"/>
    <property type="match status" value="1"/>
</dbReference>
<dbReference type="Proteomes" id="UP000004416">
    <property type="component" value="Unassembled WGS sequence"/>
</dbReference>
<dbReference type="PANTHER" id="PTHR21485:SF3">
    <property type="entry name" value="N-ACYLNEURAMINATE CYTIDYLYLTRANSFERASE"/>
    <property type="match status" value="1"/>
</dbReference>
<dbReference type="EMBL" id="AFZX01000137">
    <property type="protein sequence ID" value="EHL04226.1"/>
    <property type="molecule type" value="Genomic_DNA"/>
</dbReference>
<dbReference type="InterPro" id="IPR036412">
    <property type="entry name" value="HAD-like_sf"/>
</dbReference>
<dbReference type="InterPro" id="IPR023214">
    <property type="entry name" value="HAD_sf"/>
</dbReference>
<dbReference type="PATRIC" id="fig|537010.4.peg.4790"/>
<dbReference type="SUPFAM" id="SSF56784">
    <property type="entry name" value="HAD-like"/>
    <property type="match status" value="1"/>
</dbReference>
<dbReference type="SFLD" id="SFLDS00003">
    <property type="entry name" value="Haloacid_Dehalogenase"/>
    <property type="match status" value="1"/>
</dbReference>
<dbReference type="FunFam" id="3.40.50.1000:FF:000029">
    <property type="entry name" value="3-deoxy-D-manno-octulosonate 8-phosphate phosphatase KdsC"/>
    <property type="match status" value="1"/>
</dbReference>
<feature type="binding site" evidence="7">
    <location>
        <position position="103"/>
    </location>
    <ligand>
        <name>Mg(2+)</name>
        <dbReference type="ChEBI" id="CHEBI:18420"/>
    </ligand>
</feature>
<evidence type="ECO:0000256" key="6">
    <source>
        <dbReference type="ARBA" id="ARBA00022842"/>
    </source>
</evidence>
<dbReference type="SFLD" id="SFLDG01136">
    <property type="entry name" value="C1.6:_Phosphoserine_Phosphatas"/>
    <property type="match status" value="1"/>
</dbReference>
<dbReference type="Pfam" id="PF08282">
    <property type="entry name" value="Hydrolase_3"/>
    <property type="match status" value="1"/>
</dbReference>
<dbReference type="PIRSF" id="PIRSF006118">
    <property type="entry name" value="KDO8-P_Ptase"/>
    <property type="match status" value="1"/>
</dbReference>
<dbReference type="NCBIfam" id="TIGR01670">
    <property type="entry name" value="KdsC-phosphatas"/>
    <property type="match status" value="1"/>
</dbReference>
<comment type="subunit">
    <text evidence="3">Homotetramer.</text>
</comment>
<protein>
    <submittedName>
        <fullName evidence="8">3-deoxy-D-manno-octulosonate 8-phosphate phosphatase, YrbI family</fullName>
    </submittedName>
</protein>
<proteinExistence type="inferred from homology"/>
<sequence>MLNLKYVILDVDGTLTDGGLYIDSDGRETKRFCVQDGAGILMARERGIECVIITGRQSVCVQQRAKELSIVDVYQDVPNKNQILDSFMKERGLLQNEVGYIGDDLNDLDAMDLVGFVGCPSNAAQQIKDISNYIAKAQGGYGAVREVLEYILENTSAVK</sequence>
<evidence type="ECO:0000313" key="8">
    <source>
        <dbReference type="EMBL" id="EHL04226.1"/>
    </source>
</evidence>
<name>G9XVW3_DESHA</name>
<evidence type="ECO:0000256" key="5">
    <source>
        <dbReference type="ARBA" id="ARBA00022801"/>
    </source>
</evidence>
<evidence type="ECO:0000256" key="2">
    <source>
        <dbReference type="ARBA" id="ARBA00005893"/>
    </source>
</evidence>
<keyword evidence="6 7" id="KW-0460">Magnesium</keyword>
<dbReference type="Gene3D" id="3.40.50.1000">
    <property type="entry name" value="HAD superfamily/HAD-like"/>
    <property type="match status" value="1"/>
</dbReference>
<dbReference type="CDD" id="cd01630">
    <property type="entry name" value="HAD_KDO-like"/>
    <property type="match status" value="1"/>
</dbReference>
<dbReference type="HOGENOM" id="CLU_106694_1_0_9"/>
<dbReference type="GO" id="GO:0046872">
    <property type="term" value="F:metal ion binding"/>
    <property type="evidence" value="ECO:0007669"/>
    <property type="project" value="UniProtKB-KW"/>
</dbReference>
<organism evidence="8 9">
    <name type="scientific">Desulfitobacterium hafniense DP7</name>
    <dbReference type="NCBI Taxonomy" id="537010"/>
    <lineage>
        <taxon>Bacteria</taxon>
        <taxon>Bacillati</taxon>
        <taxon>Bacillota</taxon>
        <taxon>Clostridia</taxon>
        <taxon>Eubacteriales</taxon>
        <taxon>Desulfitobacteriaceae</taxon>
        <taxon>Desulfitobacterium</taxon>
    </lineage>
</organism>
<evidence type="ECO:0000256" key="7">
    <source>
        <dbReference type="PIRSR" id="PIRSR006118-2"/>
    </source>
</evidence>
<reference evidence="8 9" key="1">
    <citation type="submission" date="2011-08" db="EMBL/GenBank/DDBJ databases">
        <authorList>
            <person name="Weinstock G."/>
            <person name="Sodergren E."/>
            <person name="Clifton S."/>
            <person name="Fulton L."/>
            <person name="Fulton B."/>
            <person name="Courtney L."/>
            <person name="Fronick C."/>
            <person name="Harrison M."/>
            <person name="Strong C."/>
            <person name="Farmer C."/>
            <person name="Delahaunty K."/>
            <person name="Markovic C."/>
            <person name="Hall O."/>
            <person name="Minx P."/>
            <person name="Tomlinson C."/>
            <person name="Mitreva M."/>
            <person name="Hou S."/>
            <person name="Chen J."/>
            <person name="Wollam A."/>
            <person name="Pepin K.H."/>
            <person name="Johnson M."/>
            <person name="Bhonagiri V."/>
            <person name="Zhang X."/>
            <person name="Suruliraj S."/>
            <person name="Warren W."/>
            <person name="Chinwalla A."/>
            <person name="Mardis E.R."/>
            <person name="Wilson R.K."/>
        </authorList>
    </citation>
    <scope>NUCLEOTIDE SEQUENCE [LARGE SCALE GENOMIC DNA]</scope>
    <source>
        <strain evidence="8 9">DP7</strain>
    </source>
</reference>
<comment type="cofactor">
    <cofactor evidence="1 7">
        <name>Mg(2+)</name>
        <dbReference type="ChEBI" id="CHEBI:18420"/>
    </cofactor>
</comment>
<dbReference type="InterPro" id="IPR050793">
    <property type="entry name" value="CMP-NeuNAc_synthase"/>
</dbReference>
<evidence type="ECO:0000256" key="3">
    <source>
        <dbReference type="ARBA" id="ARBA00011881"/>
    </source>
</evidence>
<accession>G9XVW3</accession>